<dbReference type="CDD" id="cd16098">
    <property type="entry name" value="FliS"/>
    <property type="match status" value="1"/>
</dbReference>
<evidence type="ECO:0000256" key="6">
    <source>
        <dbReference type="PIRNR" id="PIRNR039090"/>
    </source>
</evidence>
<dbReference type="Pfam" id="PF02561">
    <property type="entry name" value="FliS"/>
    <property type="match status" value="1"/>
</dbReference>
<comment type="subcellular location">
    <subcellularLocation>
        <location evidence="1 6">Cytoplasm</location>
        <location evidence="1 6">Cytosol</location>
    </subcellularLocation>
</comment>
<dbReference type="GO" id="GO:0071973">
    <property type="term" value="P:bacterial-type flagellum-dependent cell motility"/>
    <property type="evidence" value="ECO:0007669"/>
    <property type="project" value="TreeGrafter"/>
</dbReference>
<evidence type="ECO:0000313" key="8">
    <source>
        <dbReference type="Proteomes" id="UP000315736"/>
    </source>
</evidence>
<dbReference type="AlphaFoldDB" id="A0A554W4U9"/>
<proteinExistence type="inferred from homology"/>
<dbReference type="GO" id="GO:0005829">
    <property type="term" value="C:cytosol"/>
    <property type="evidence" value="ECO:0007669"/>
    <property type="project" value="UniProtKB-SubCell"/>
</dbReference>
<evidence type="ECO:0000313" key="7">
    <source>
        <dbReference type="EMBL" id="TSE18602.1"/>
    </source>
</evidence>
<dbReference type="OrthoDB" id="9792010at2"/>
<evidence type="ECO:0000256" key="4">
    <source>
        <dbReference type="ARBA" id="ARBA00022795"/>
    </source>
</evidence>
<dbReference type="InterPro" id="IPR003713">
    <property type="entry name" value="FliS"/>
</dbReference>
<reference evidence="7 8" key="1">
    <citation type="submission" date="2019-07" db="EMBL/GenBank/DDBJ databases">
        <title>Tepidimonas alkaliphilus YIM 72238 draft genome.</title>
        <authorList>
            <person name="Da Costa M.S."/>
            <person name="Froufe H.J.C."/>
            <person name="Egas C."/>
            <person name="Albuquerque L."/>
        </authorList>
    </citation>
    <scope>NUCLEOTIDE SEQUENCE [LARGE SCALE GENOMIC DNA]</scope>
    <source>
        <strain evidence="7 8">YIM 72238</strain>
    </source>
</reference>
<dbReference type="PANTHER" id="PTHR34773:SF1">
    <property type="entry name" value="FLAGELLAR SECRETION CHAPERONE FLIS"/>
    <property type="match status" value="1"/>
</dbReference>
<evidence type="ECO:0000256" key="3">
    <source>
        <dbReference type="ARBA" id="ARBA00022490"/>
    </source>
</evidence>
<keyword evidence="8" id="KW-1185">Reference proteome</keyword>
<sequence length="130" mass="13906">MYTAPAARTANAYLRQAAASRVAAASPHELIAMLFEGVDQTLLSALGALERGDIPAKAAALSKAVRLLDEGLRAALDPKGGELTERLDALYDYCILRLTQANLHNDAKGIEEVRGLLAPVADAWNQIRPQ</sequence>
<protein>
    <recommendedName>
        <fullName evidence="6">Flagellar secretion chaperone FliS</fullName>
    </recommendedName>
</protein>
<comment type="caution">
    <text evidence="7">The sequence shown here is derived from an EMBL/GenBank/DDBJ whole genome shotgun (WGS) entry which is preliminary data.</text>
</comment>
<dbReference type="PIRSF" id="PIRSF039090">
    <property type="entry name" value="Flis"/>
    <property type="match status" value="1"/>
</dbReference>
<keyword evidence="5" id="KW-0143">Chaperone</keyword>
<accession>A0A554W4U9</accession>
<evidence type="ECO:0000256" key="5">
    <source>
        <dbReference type="ARBA" id="ARBA00023186"/>
    </source>
</evidence>
<gene>
    <name evidence="7" type="primary">fliS</name>
    <name evidence="7" type="ORF">Talka_02099</name>
</gene>
<organism evidence="7 8">
    <name type="scientific">Tepidimonas alkaliphilus</name>
    <dbReference type="NCBI Taxonomy" id="2588942"/>
    <lineage>
        <taxon>Bacteria</taxon>
        <taxon>Pseudomonadati</taxon>
        <taxon>Pseudomonadota</taxon>
        <taxon>Betaproteobacteria</taxon>
        <taxon>Burkholderiales</taxon>
        <taxon>Tepidimonas</taxon>
    </lineage>
</organism>
<keyword evidence="7" id="KW-0966">Cell projection</keyword>
<name>A0A554W4U9_9BURK</name>
<keyword evidence="4 6" id="KW-1005">Bacterial flagellum biogenesis</keyword>
<evidence type="ECO:0000256" key="1">
    <source>
        <dbReference type="ARBA" id="ARBA00004514"/>
    </source>
</evidence>
<dbReference type="SUPFAM" id="SSF101116">
    <property type="entry name" value="Flagellar export chaperone FliS"/>
    <property type="match status" value="1"/>
</dbReference>
<dbReference type="PANTHER" id="PTHR34773">
    <property type="entry name" value="FLAGELLAR SECRETION CHAPERONE FLIS"/>
    <property type="match status" value="1"/>
</dbReference>
<keyword evidence="3 6" id="KW-0963">Cytoplasm</keyword>
<keyword evidence="7" id="KW-0282">Flagellum</keyword>
<dbReference type="RefSeq" id="WP_143891291.1">
    <property type="nucleotide sequence ID" value="NZ_VJNB01000012.1"/>
</dbReference>
<keyword evidence="7" id="KW-0969">Cilium</keyword>
<evidence type="ECO:0000256" key="2">
    <source>
        <dbReference type="ARBA" id="ARBA00008787"/>
    </source>
</evidence>
<dbReference type="Proteomes" id="UP000315736">
    <property type="component" value="Unassembled WGS sequence"/>
</dbReference>
<dbReference type="Gene3D" id="1.20.120.340">
    <property type="entry name" value="Flagellar protein FliS"/>
    <property type="match status" value="1"/>
</dbReference>
<dbReference type="NCBIfam" id="TIGR00208">
    <property type="entry name" value="fliS"/>
    <property type="match status" value="1"/>
</dbReference>
<comment type="similarity">
    <text evidence="2 6">Belongs to the FliS family.</text>
</comment>
<dbReference type="InterPro" id="IPR036584">
    <property type="entry name" value="FliS_sf"/>
</dbReference>
<dbReference type="EMBL" id="VJNB01000012">
    <property type="protein sequence ID" value="TSE18602.1"/>
    <property type="molecule type" value="Genomic_DNA"/>
</dbReference>
<dbReference type="GO" id="GO:0044780">
    <property type="term" value="P:bacterial-type flagellum assembly"/>
    <property type="evidence" value="ECO:0007669"/>
    <property type="project" value="InterPro"/>
</dbReference>